<comment type="similarity">
    <text evidence="1">Belongs to the peptidase M24 family. SPT16 subfamily.</text>
</comment>
<proteinExistence type="inferred from homology"/>
<keyword evidence="1" id="KW-0158">Chromosome</keyword>
<dbReference type="GO" id="GO:0035101">
    <property type="term" value="C:FACT complex"/>
    <property type="evidence" value="ECO:0007669"/>
    <property type="project" value="UniProtKB-UniRule"/>
</dbReference>
<dbReference type="PANTHER" id="PTHR13980">
    <property type="entry name" value="CDC68 RELATED"/>
    <property type="match status" value="1"/>
</dbReference>
<accession>A0A7R8Z8S5</accession>
<evidence type="ECO:0000256" key="1">
    <source>
        <dbReference type="RuleBase" id="RU367052"/>
    </source>
</evidence>
<feature type="domain" description="FACT complex subunit SPT16 N-terminal lobe" evidence="2">
    <location>
        <begin position="39"/>
        <end position="197"/>
    </location>
</feature>
<dbReference type="GO" id="GO:0006281">
    <property type="term" value="P:DNA repair"/>
    <property type="evidence" value="ECO:0007669"/>
    <property type="project" value="UniProtKB-UniRule"/>
</dbReference>
<comment type="subunit">
    <text evidence="1">Component of the FACT complex.</text>
</comment>
<dbReference type="InterPro" id="IPR040258">
    <property type="entry name" value="Spt16"/>
</dbReference>
<keyword evidence="1" id="KW-0234">DNA repair</keyword>
<evidence type="ECO:0000313" key="3">
    <source>
        <dbReference type="EMBL" id="CAD7196229.1"/>
    </source>
</evidence>
<comment type="function">
    <text evidence="1">Component of the FACT complex, a general chromatin factor that acts to reorganize nucleosomes. The FACT complex is involved in multiple processes that require DNA as a template such as mRNA elongation, DNA replication and DNA repair. During transcription elongation the FACT complex acts as a histone chaperone that both destabilizes and restores nucleosomal structure. It facilitates the passage of RNA polymerase II and transcription by promoting the dissociation of one histone H2A-H2B dimer from the nucleosome, then subsequently promotes the reestablishment of the nucleosome following the passage of RNA polymerase II.</text>
</comment>
<dbReference type="FunFam" id="3.40.350.10:FF:000005">
    <property type="entry name" value="SPT16 homolog, facilitates chromatin-remodeling subunit"/>
    <property type="match status" value="1"/>
</dbReference>
<keyword evidence="1" id="KW-0804">Transcription</keyword>
<comment type="subcellular location">
    <subcellularLocation>
        <location evidence="1">Nucleus</location>
    </subcellularLocation>
    <subcellularLocation>
        <location evidence="1">Chromosome</location>
    </subcellularLocation>
</comment>
<keyword evidence="1" id="KW-0539">Nucleus</keyword>
<protein>
    <recommendedName>
        <fullName evidence="1">FACT complex subunit</fullName>
    </recommendedName>
</protein>
<dbReference type="SMART" id="SM01285">
    <property type="entry name" value="FACT-Spt16_Nlob"/>
    <property type="match status" value="1"/>
</dbReference>
<dbReference type="EMBL" id="OA565061">
    <property type="protein sequence ID" value="CAD7196229.1"/>
    <property type="molecule type" value="Genomic_DNA"/>
</dbReference>
<reference evidence="3" key="1">
    <citation type="submission" date="2020-11" db="EMBL/GenBank/DDBJ databases">
        <authorList>
            <person name="Tran Van P."/>
        </authorList>
    </citation>
    <scope>NUCLEOTIDE SEQUENCE</scope>
</reference>
<dbReference type="InterPro" id="IPR029149">
    <property type="entry name" value="Creatin/AminoP/Spt16_N"/>
</dbReference>
<name>A0A7R8Z8S5_TIMDO</name>
<dbReference type="Gene3D" id="3.40.350.10">
    <property type="entry name" value="Creatinase/prolidase N-terminal domain"/>
    <property type="match status" value="1"/>
</dbReference>
<dbReference type="PANTHER" id="PTHR13980:SF15">
    <property type="entry name" value="FACT COMPLEX SUBUNIT SPT16"/>
    <property type="match status" value="1"/>
</dbReference>
<gene>
    <name evidence="3" type="ORF">TDIB3V08_LOCUS2582</name>
</gene>
<keyword evidence="1" id="KW-0235">DNA replication</keyword>
<keyword evidence="1" id="KW-0805">Transcription regulation</keyword>
<dbReference type="GO" id="GO:0006368">
    <property type="term" value="P:transcription elongation by RNA polymerase II"/>
    <property type="evidence" value="ECO:0007669"/>
    <property type="project" value="TreeGrafter"/>
</dbReference>
<evidence type="ECO:0000259" key="2">
    <source>
        <dbReference type="SMART" id="SM01285"/>
    </source>
</evidence>
<dbReference type="GO" id="GO:0031491">
    <property type="term" value="F:nucleosome binding"/>
    <property type="evidence" value="ECO:0007669"/>
    <property type="project" value="TreeGrafter"/>
</dbReference>
<dbReference type="Pfam" id="PF14826">
    <property type="entry name" value="FACT-Spt16_Nlob"/>
    <property type="match status" value="1"/>
</dbReference>
<dbReference type="InterPro" id="IPR029148">
    <property type="entry name" value="FACT-SPT16_Nlobe"/>
</dbReference>
<dbReference type="AlphaFoldDB" id="A0A7R8Z8S5"/>
<keyword evidence="1" id="KW-0227">DNA damage</keyword>
<sequence length="251" mass="28072">MQSSRGVGNHVYKSYEPCGVGAVFDWQLSCGLTYGYMKVDLEAFGAFHEKEAENSNEEGLTKVDAISAAVGVDEEVVYSKSTSLQTWLLGYELTDTIMLLTVDAIHFLASKKKIEFLRQIETNKDENDVPPVVLHVRDRNDDDKANFKALIDAIKGSKKGKTLGLFTKDNYPGQFMVAWRSALKKEEFENLDISAAIAYIMAPKEDSEILTTKKACLVSVDVFNKYLKDQIMEIIDSDKVGGFVQTVHTLY</sequence>
<organism evidence="3">
    <name type="scientific">Timema douglasi</name>
    <name type="common">Walking stick</name>
    <dbReference type="NCBI Taxonomy" id="61478"/>
    <lineage>
        <taxon>Eukaryota</taxon>
        <taxon>Metazoa</taxon>
        <taxon>Ecdysozoa</taxon>
        <taxon>Arthropoda</taxon>
        <taxon>Hexapoda</taxon>
        <taxon>Insecta</taxon>
        <taxon>Pterygota</taxon>
        <taxon>Neoptera</taxon>
        <taxon>Polyneoptera</taxon>
        <taxon>Phasmatodea</taxon>
        <taxon>Timematodea</taxon>
        <taxon>Timematoidea</taxon>
        <taxon>Timematidae</taxon>
        <taxon>Timema</taxon>
    </lineage>
</organism>
<dbReference type="GO" id="GO:0006260">
    <property type="term" value="P:DNA replication"/>
    <property type="evidence" value="ECO:0007669"/>
    <property type="project" value="UniProtKB-KW"/>
</dbReference>